<evidence type="ECO:0000313" key="13">
    <source>
        <dbReference type="EMBL" id="KFG35122.1"/>
    </source>
</evidence>
<name>A0A086JSK4_TOXGO</name>
<evidence type="ECO:0000313" key="14">
    <source>
        <dbReference type="Proteomes" id="UP000028828"/>
    </source>
</evidence>
<dbReference type="PROSITE" id="PS00108">
    <property type="entry name" value="PROTEIN_KINASE_ST"/>
    <property type="match status" value="1"/>
</dbReference>
<feature type="compositionally biased region" description="Polar residues" evidence="10">
    <location>
        <begin position="67"/>
        <end position="78"/>
    </location>
</feature>
<comment type="catalytic activity">
    <reaction evidence="8">
        <text>L-seryl-[protein] + ATP = O-phospho-L-seryl-[protein] + ADP + H(+)</text>
        <dbReference type="Rhea" id="RHEA:17989"/>
        <dbReference type="Rhea" id="RHEA-COMP:9863"/>
        <dbReference type="Rhea" id="RHEA-COMP:11604"/>
        <dbReference type="ChEBI" id="CHEBI:15378"/>
        <dbReference type="ChEBI" id="CHEBI:29999"/>
        <dbReference type="ChEBI" id="CHEBI:30616"/>
        <dbReference type="ChEBI" id="CHEBI:83421"/>
        <dbReference type="ChEBI" id="CHEBI:456216"/>
        <dbReference type="EC" id="2.7.11.1"/>
    </reaction>
</comment>
<comment type="caution">
    <text evidence="13">The sequence shown here is derived from an EMBL/GenBank/DDBJ whole genome shotgun (WGS) entry which is preliminary data.</text>
</comment>
<dbReference type="PANTHER" id="PTHR24356:SF1">
    <property type="entry name" value="SERINE_THREONINE-PROTEIN KINASE GREATWALL"/>
    <property type="match status" value="1"/>
</dbReference>
<evidence type="ECO:0000256" key="3">
    <source>
        <dbReference type="ARBA" id="ARBA00022679"/>
    </source>
</evidence>
<feature type="chain" id="PRO_5001808590" description="non-specific serine/threonine protein kinase" evidence="11">
    <location>
        <begin position="24"/>
        <end position="707"/>
    </location>
</feature>
<evidence type="ECO:0000256" key="9">
    <source>
        <dbReference type="PROSITE-ProRule" id="PRU10141"/>
    </source>
</evidence>
<feature type="binding site" evidence="9">
    <location>
        <position position="404"/>
    </location>
    <ligand>
        <name>ATP</name>
        <dbReference type="ChEBI" id="CHEBI:30616"/>
    </ligand>
</feature>
<reference evidence="13 14" key="1">
    <citation type="submission" date="2014-03" db="EMBL/GenBank/DDBJ databases">
        <authorList>
            <person name="Sibley D."/>
            <person name="Venepally P."/>
            <person name="Karamycheva S."/>
            <person name="Hadjithomas M."/>
            <person name="Khan A."/>
            <person name="Brunk B."/>
            <person name="Roos D."/>
            <person name="Caler E."/>
            <person name="Lorenzi H."/>
        </authorList>
    </citation>
    <scope>NUCLEOTIDE SEQUENCE [LARGE SCALE GENOMIC DNA]</scope>
    <source>
        <strain evidence="14">p89</strain>
    </source>
</reference>
<accession>A0A086JSK4</accession>
<dbReference type="EMBL" id="AEYI02001621">
    <property type="protein sequence ID" value="KFG35122.1"/>
    <property type="molecule type" value="Genomic_DNA"/>
</dbReference>
<evidence type="ECO:0000256" key="10">
    <source>
        <dbReference type="SAM" id="MobiDB-lite"/>
    </source>
</evidence>
<evidence type="ECO:0000256" key="11">
    <source>
        <dbReference type="SAM" id="SignalP"/>
    </source>
</evidence>
<dbReference type="OrthoDB" id="333676at2759"/>
<feature type="compositionally biased region" description="Gly residues" evidence="10">
    <location>
        <begin position="87"/>
        <end position="103"/>
    </location>
</feature>
<dbReference type="PANTHER" id="PTHR24356">
    <property type="entry name" value="SERINE/THREONINE-PROTEIN KINASE"/>
    <property type="match status" value="1"/>
</dbReference>
<dbReference type="GO" id="GO:0004674">
    <property type="term" value="F:protein serine/threonine kinase activity"/>
    <property type="evidence" value="ECO:0007669"/>
    <property type="project" value="UniProtKB-KW"/>
</dbReference>
<feature type="compositionally biased region" description="Low complexity" evidence="10">
    <location>
        <begin position="203"/>
        <end position="213"/>
    </location>
</feature>
<keyword evidence="11" id="KW-0732">Signal</keyword>
<feature type="region of interest" description="Disordered" evidence="10">
    <location>
        <begin position="44"/>
        <end position="145"/>
    </location>
</feature>
<keyword evidence="2" id="KW-0723">Serine/threonine-protein kinase</keyword>
<keyword evidence="4 9" id="KW-0547">Nucleotide-binding</keyword>
<gene>
    <name evidence="13" type="ORF">TGP89_262730</name>
</gene>
<evidence type="ECO:0000256" key="4">
    <source>
        <dbReference type="ARBA" id="ARBA00022741"/>
    </source>
</evidence>
<evidence type="ECO:0000256" key="6">
    <source>
        <dbReference type="ARBA" id="ARBA00022840"/>
    </source>
</evidence>
<sequence>MKVTTKGLAFALALLFCTRCATARYMSFEEAQKASEAAKRQIATLPSPDSPLSNPGSRHRNRGGSPTAGQPSQSTLQPEQAAAEVGLGAGGSTQGQGRTGGSAGAREERRSPSPQSAYPATSSASLRGYQTQLSPSHLPPHSSGPGGWFPTESIYTLWSSPPQRLTHRKPSLSGVVVTEFQEPQEQYGAASSLASSPKGYVGGASSSALSGKAVPTPASLGQENPLFPGQSATLDSGIQSPAQKRRGSPQRQSAMPTGNPADSGASQLAFSHSSYVSVQASLAKRSERIRRVRLSEEGLEEVQQLKAAAAQLLVAVPDYEAMRAVLQEAVLSEQRVAARKRKRKQPPGAVESAVDEVFPPNERVMMINANGVPIALYNRGHLGSGHFGAVIKASLDDGTLYAAKVPYSQIVPNADATSAELEAGISSARAELVKTIRQELDVRDKLVAKGLTLTETVSQYGLPLCQMTLTLPENKATVVRRGSRLFVVSKEVMLLPLIDGSALNSLVQSQPPFLLQRAVAREAILALAKLHELGFAHGDVKLNNMMIDVHGFGHMLDMGSVRPVDSCVSEEDKYYLRLWAPELAKSQHTSQKTCLKRGALDVWALGLAIFEFVCFNRLPYSLSNLPSSFWSRVEHLSRLRLSDFSVKDCNESDPAVMGIVAQFLNPDPQERPELPKFVNSYTFFQQAPGVTSHLTRIPTTELSSHRM</sequence>
<evidence type="ECO:0000259" key="12">
    <source>
        <dbReference type="PROSITE" id="PS50011"/>
    </source>
</evidence>
<evidence type="ECO:0000256" key="2">
    <source>
        <dbReference type="ARBA" id="ARBA00022527"/>
    </source>
</evidence>
<evidence type="ECO:0000256" key="1">
    <source>
        <dbReference type="ARBA" id="ARBA00012513"/>
    </source>
</evidence>
<dbReference type="InterPro" id="IPR050236">
    <property type="entry name" value="Ser_Thr_kinase_AGC"/>
</dbReference>
<evidence type="ECO:0000256" key="8">
    <source>
        <dbReference type="ARBA" id="ARBA00048679"/>
    </source>
</evidence>
<dbReference type="PROSITE" id="PS00107">
    <property type="entry name" value="PROTEIN_KINASE_ATP"/>
    <property type="match status" value="1"/>
</dbReference>
<dbReference type="InterPro" id="IPR008271">
    <property type="entry name" value="Ser/Thr_kinase_AS"/>
</dbReference>
<feature type="domain" description="Protein kinase" evidence="12">
    <location>
        <begin position="376"/>
        <end position="684"/>
    </location>
</feature>
<organism evidence="13 14">
    <name type="scientific">Toxoplasma gondii p89</name>
    <dbReference type="NCBI Taxonomy" id="943119"/>
    <lineage>
        <taxon>Eukaryota</taxon>
        <taxon>Sar</taxon>
        <taxon>Alveolata</taxon>
        <taxon>Apicomplexa</taxon>
        <taxon>Conoidasida</taxon>
        <taxon>Coccidia</taxon>
        <taxon>Eucoccidiorida</taxon>
        <taxon>Eimeriorina</taxon>
        <taxon>Sarcocystidae</taxon>
        <taxon>Toxoplasma</taxon>
    </lineage>
</organism>
<dbReference type="Gene3D" id="1.10.510.10">
    <property type="entry name" value="Transferase(Phosphotransferase) domain 1"/>
    <property type="match status" value="1"/>
</dbReference>
<feature type="compositionally biased region" description="Polar residues" evidence="10">
    <location>
        <begin position="230"/>
        <end position="242"/>
    </location>
</feature>
<dbReference type="AlphaFoldDB" id="A0A086JSK4"/>
<feature type="region of interest" description="Disordered" evidence="10">
    <location>
        <begin position="188"/>
        <end position="266"/>
    </location>
</feature>
<evidence type="ECO:0000256" key="5">
    <source>
        <dbReference type="ARBA" id="ARBA00022777"/>
    </source>
</evidence>
<protein>
    <recommendedName>
        <fullName evidence="1">non-specific serine/threonine protein kinase</fullName>
        <ecNumber evidence="1">2.7.11.1</ecNumber>
    </recommendedName>
</protein>
<dbReference type="PROSITE" id="PS50011">
    <property type="entry name" value="PROTEIN_KINASE_DOM"/>
    <property type="match status" value="1"/>
</dbReference>
<keyword evidence="5" id="KW-0418">Kinase</keyword>
<dbReference type="EC" id="2.7.11.1" evidence="1"/>
<feature type="compositionally biased region" description="Polar residues" evidence="10">
    <location>
        <begin position="112"/>
        <end position="132"/>
    </location>
</feature>
<comment type="catalytic activity">
    <reaction evidence="7">
        <text>L-threonyl-[protein] + ATP = O-phospho-L-threonyl-[protein] + ADP + H(+)</text>
        <dbReference type="Rhea" id="RHEA:46608"/>
        <dbReference type="Rhea" id="RHEA-COMP:11060"/>
        <dbReference type="Rhea" id="RHEA-COMP:11605"/>
        <dbReference type="ChEBI" id="CHEBI:15378"/>
        <dbReference type="ChEBI" id="CHEBI:30013"/>
        <dbReference type="ChEBI" id="CHEBI:30616"/>
        <dbReference type="ChEBI" id="CHEBI:61977"/>
        <dbReference type="ChEBI" id="CHEBI:456216"/>
        <dbReference type="EC" id="2.7.11.1"/>
    </reaction>
</comment>
<dbReference type="Pfam" id="PF00069">
    <property type="entry name" value="Pkinase"/>
    <property type="match status" value="1"/>
</dbReference>
<dbReference type="InterPro" id="IPR011009">
    <property type="entry name" value="Kinase-like_dom_sf"/>
</dbReference>
<feature type="signal peptide" evidence="11">
    <location>
        <begin position="1"/>
        <end position="23"/>
    </location>
</feature>
<dbReference type="VEuPathDB" id="ToxoDB:TGP89_262730"/>
<keyword evidence="6 9" id="KW-0067">ATP-binding</keyword>
<evidence type="ECO:0000256" key="7">
    <source>
        <dbReference type="ARBA" id="ARBA00047899"/>
    </source>
</evidence>
<dbReference type="SMART" id="SM00220">
    <property type="entry name" value="S_TKc"/>
    <property type="match status" value="1"/>
</dbReference>
<feature type="compositionally biased region" description="Low complexity" evidence="10">
    <location>
        <begin position="133"/>
        <end position="143"/>
    </location>
</feature>
<dbReference type="InterPro" id="IPR000719">
    <property type="entry name" value="Prot_kinase_dom"/>
</dbReference>
<keyword evidence="3" id="KW-0808">Transferase</keyword>
<dbReference type="InterPro" id="IPR017441">
    <property type="entry name" value="Protein_kinase_ATP_BS"/>
</dbReference>
<proteinExistence type="predicted"/>
<dbReference type="Proteomes" id="UP000028828">
    <property type="component" value="Unassembled WGS sequence"/>
</dbReference>
<dbReference type="SUPFAM" id="SSF56112">
    <property type="entry name" value="Protein kinase-like (PK-like)"/>
    <property type="match status" value="1"/>
</dbReference>
<dbReference type="GO" id="GO:0005524">
    <property type="term" value="F:ATP binding"/>
    <property type="evidence" value="ECO:0007669"/>
    <property type="project" value="UniProtKB-UniRule"/>
</dbReference>